<dbReference type="EMBL" id="CP029551">
    <property type="protein sequence ID" value="AWN36768.1"/>
    <property type="molecule type" value="Genomic_DNA"/>
</dbReference>
<organism evidence="3 4">
    <name type="scientific">Methylobacterium radiodurans</name>
    <dbReference type="NCBI Taxonomy" id="2202828"/>
    <lineage>
        <taxon>Bacteria</taxon>
        <taxon>Pseudomonadati</taxon>
        <taxon>Pseudomonadota</taxon>
        <taxon>Alphaproteobacteria</taxon>
        <taxon>Hyphomicrobiales</taxon>
        <taxon>Methylobacteriaceae</taxon>
        <taxon>Methylobacterium</taxon>
    </lineage>
</organism>
<proteinExistence type="predicted"/>
<evidence type="ECO:0008006" key="5">
    <source>
        <dbReference type="Google" id="ProtNLM"/>
    </source>
</evidence>
<name>A0A2U8VTP1_9HYPH</name>
<reference evidence="3 4" key="1">
    <citation type="submission" date="2018-05" db="EMBL/GenBank/DDBJ databases">
        <title>Complete Genome Sequence of Methylobacterium sp. 17Sr1-43.</title>
        <authorList>
            <person name="Srinivasan S."/>
        </authorList>
    </citation>
    <scope>NUCLEOTIDE SEQUENCE [LARGE SCALE GENOMIC DNA]</scope>
    <source>
        <strain evidence="3 4">17Sr1-43</strain>
    </source>
</reference>
<gene>
    <name evidence="3" type="ORF">DK427_14350</name>
</gene>
<feature type="signal peptide" evidence="2">
    <location>
        <begin position="1"/>
        <end position="23"/>
    </location>
</feature>
<dbReference type="Proteomes" id="UP000246058">
    <property type="component" value="Chromosome"/>
</dbReference>
<evidence type="ECO:0000256" key="2">
    <source>
        <dbReference type="SAM" id="SignalP"/>
    </source>
</evidence>
<protein>
    <recommendedName>
        <fullName evidence="5">Secreted protein</fullName>
    </recommendedName>
</protein>
<keyword evidence="2" id="KW-0732">Signal</keyword>
<dbReference type="RefSeq" id="WP_109951857.1">
    <property type="nucleotide sequence ID" value="NZ_CP029551.1"/>
</dbReference>
<feature type="chain" id="PRO_5015988462" description="Secreted protein" evidence="2">
    <location>
        <begin position="24"/>
        <end position="81"/>
    </location>
</feature>
<sequence length="81" mass="8635">MHKLFFAGIALSAFVGLSNAATAEETTVVRRDTAPSVAVERREGVVERRDITTGSVDCGSKTVHKEDGMGNSKTVHKEGCN</sequence>
<evidence type="ECO:0000313" key="3">
    <source>
        <dbReference type="EMBL" id="AWN36768.1"/>
    </source>
</evidence>
<accession>A0A2U8VTP1</accession>
<dbReference type="AlphaFoldDB" id="A0A2U8VTP1"/>
<dbReference type="KEGG" id="meti:DK427_14350"/>
<evidence type="ECO:0000313" key="4">
    <source>
        <dbReference type="Proteomes" id="UP000246058"/>
    </source>
</evidence>
<keyword evidence="4" id="KW-1185">Reference proteome</keyword>
<evidence type="ECO:0000256" key="1">
    <source>
        <dbReference type="SAM" id="MobiDB-lite"/>
    </source>
</evidence>
<dbReference type="OrthoDB" id="7996847at2"/>
<feature type="region of interest" description="Disordered" evidence="1">
    <location>
        <begin position="62"/>
        <end position="81"/>
    </location>
</feature>